<accession>A0A1X2HQB6</accession>
<dbReference type="AlphaFoldDB" id="A0A1X2HQB6"/>
<feature type="region of interest" description="Disordered" evidence="2">
    <location>
        <begin position="170"/>
        <end position="276"/>
    </location>
</feature>
<evidence type="ECO:0000256" key="1">
    <source>
        <dbReference type="SAM" id="Coils"/>
    </source>
</evidence>
<evidence type="ECO:0000313" key="3">
    <source>
        <dbReference type="EMBL" id="ORZ01482.1"/>
    </source>
</evidence>
<sequence length="312" mass="35385">MYSVRLATEEAYESKHRAVREKWKALNRKDLRQVNSNLLHVVERRQLEIREASKKAEIAQRKINSMSTELESYKKRMLKAEQELRRKDMKLAQLQYQLEQRDEEGSQNGSNDGPRKRRRSASSFDETVPPSALAGTSKEPFDALEFFADNVYQERQRKVARPARAERLAGFLDYDPSENENVSQPVSDGESARNGDTAFLGSFEGAGELRDPQQASQEEEVTEVAEHSPDVVELSEEEDDDSTDAGSSVEEQLHSHVSSRTALLPAQDMTDSDDRLQEQLQRTISRIRAHLNPIVIPDDDVIDLVSSDEEGP</sequence>
<feature type="compositionally biased region" description="Acidic residues" evidence="2">
    <location>
        <begin position="233"/>
        <end position="243"/>
    </location>
</feature>
<evidence type="ECO:0000313" key="4">
    <source>
        <dbReference type="Proteomes" id="UP000242180"/>
    </source>
</evidence>
<organism evidence="3 4">
    <name type="scientific">Syncephalastrum racemosum</name>
    <name type="common">Filamentous fungus</name>
    <dbReference type="NCBI Taxonomy" id="13706"/>
    <lineage>
        <taxon>Eukaryota</taxon>
        <taxon>Fungi</taxon>
        <taxon>Fungi incertae sedis</taxon>
        <taxon>Mucoromycota</taxon>
        <taxon>Mucoromycotina</taxon>
        <taxon>Mucoromycetes</taxon>
        <taxon>Mucorales</taxon>
        <taxon>Syncephalastraceae</taxon>
        <taxon>Syncephalastrum</taxon>
    </lineage>
</organism>
<protein>
    <submittedName>
        <fullName evidence="3">Uncharacterized protein</fullName>
    </submittedName>
</protein>
<feature type="region of interest" description="Disordered" evidence="2">
    <location>
        <begin position="98"/>
        <end position="136"/>
    </location>
</feature>
<gene>
    <name evidence="3" type="ORF">BCR43DRAFT_180308</name>
</gene>
<dbReference type="EMBL" id="MCGN01000002">
    <property type="protein sequence ID" value="ORZ01482.1"/>
    <property type="molecule type" value="Genomic_DNA"/>
</dbReference>
<dbReference type="Proteomes" id="UP000242180">
    <property type="component" value="Unassembled WGS sequence"/>
</dbReference>
<evidence type="ECO:0000256" key="2">
    <source>
        <dbReference type="SAM" id="MobiDB-lite"/>
    </source>
</evidence>
<keyword evidence="1" id="KW-0175">Coiled coil</keyword>
<reference evidence="3 4" key="1">
    <citation type="submission" date="2016-07" db="EMBL/GenBank/DDBJ databases">
        <title>Pervasive Adenine N6-methylation of Active Genes in Fungi.</title>
        <authorList>
            <consortium name="DOE Joint Genome Institute"/>
            <person name="Mondo S.J."/>
            <person name="Dannebaum R.O."/>
            <person name="Kuo R.C."/>
            <person name="Labutti K."/>
            <person name="Haridas S."/>
            <person name="Kuo A."/>
            <person name="Salamov A."/>
            <person name="Ahrendt S.R."/>
            <person name="Lipzen A."/>
            <person name="Sullivan W."/>
            <person name="Andreopoulos W.B."/>
            <person name="Clum A."/>
            <person name="Lindquist E."/>
            <person name="Daum C."/>
            <person name="Ramamoorthy G.K."/>
            <person name="Gryganskyi A."/>
            <person name="Culley D."/>
            <person name="Magnuson J.K."/>
            <person name="James T.Y."/>
            <person name="O'Malley M.A."/>
            <person name="Stajich J.E."/>
            <person name="Spatafora J.W."/>
            <person name="Visel A."/>
            <person name="Grigoriev I.V."/>
        </authorList>
    </citation>
    <scope>NUCLEOTIDE SEQUENCE [LARGE SCALE GENOMIC DNA]</scope>
    <source>
        <strain evidence="3 4">NRRL 2496</strain>
    </source>
</reference>
<feature type="coiled-coil region" evidence="1">
    <location>
        <begin position="42"/>
        <end position="97"/>
    </location>
</feature>
<keyword evidence="4" id="KW-1185">Reference proteome</keyword>
<comment type="caution">
    <text evidence="3">The sequence shown here is derived from an EMBL/GenBank/DDBJ whole genome shotgun (WGS) entry which is preliminary data.</text>
</comment>
<name>A0A1X2HQB6_SYNRA</name>
<proteinExistence type="predicted"/>
<dbReference type="InParanoid" id="A0A1X2HQB6"/>